<evidence type="ECO:0000256" key="11">
    <source>
        <dbReference type="SAM" id="MobiDB-lite"/>
    </source>
</evidence>
<dbReference type="InterPro" id="IPR001679">
    <property type="entry name" value="DNA_ligase"/>
</dbReference>
<dbReference type="NCBIfam" id="NF005932">
    <property type="entry name" value="PRK07956.1"/>
    <property type="match status" value="1"/>
</dbReference>
<keyword evidence="10" id="KW-0460">Magnesium</keyword>
<dbReference type="PROSITE" id="PS50172">
    <property type="entry name" value="BRCT"/>
    <property type="match status" value="1"/>
</dbReference>
<proteinExistence type="inferred from homology"/>
<dbReference type="InterPro" id="IPR001357">
    <property type="entry name" value="BRCT_dom"/>
</dbReference>
<feature type="binding site" evidence="10">
    <location>
        <begin position="31"/>
        <end position="35"/>
    </location>
    <ligand>
        <name>NAD(+)</name>
        <dbReference type="ChEBI" id="CHEBI:57540"/>
    </ligand>
</feature>
<dbReference type="InterPro" id="IPR013839">
    <property type="entry name" value="DNAligase_adenylation"/>
</dbReference>
<reference evidence="13" key="2">
    <citation type="journal article" date="2021" name="PeerJ">
        <title>Extensive microbial diversity within the chicken gut microbiome revealed by metagenomics and culture.</title>
        <authorList>
            <person name="Gilroy R."/>
            <person name="Ravi A."/>
            <person name="Getino M."/>
            <person name="Pursley I."/>
            <person name="Horton D.L."/>
            <person name="Alikhan N.F."/>
            <person name="Baker D."/>
            <person name="Gharbi K."/>
            <person name="Hall N."/>
            <person name="Watson M."/>
            <person name="Adriaenssens E.M."/>
            <person name="Foster-Nyarko E."/>
            <person name="Jarju S."/>
            <person name="Secka A."/>
            <person name="Antonio M."/>
            <person name="Oren A."/>
            <person name="Chaudhuri R.R."/>
            <person name="La Ragione R."/>
            <person name="Hildebrand F."/>
            <person name="Pallen M.J."/>
        </authorList>
    </citation>
    <scope>NUCLEOTIDE SEQUENCE</scope>
    <source>
        <strain evidence="13">7293</strain>
    </source>
</reference>
<dbReference type="Gene3D" id="3.40.50.10190">
    <property type="entry name" value="BRCT domain"/>
    <property type="match status" value="1"/>
</dbReference>
<comment type="cofactor">
    <cofactor evidence="10">
        <name>Mg(2+)</name>
        <dbReference type="ChEBI" id="CHEBI:18420"/>
    </cofactor>
    <cofactor evidence="10">
        <name>Mn(2+)</name>
        <dbReference type="ChEBI" id="CHEBI:29035"/>
    </cofactor>
</comment>
<dbReference type="PANTHER" id="PTHR23389">
    <property type="entry name" value="CHROMOSOME TRANSMISSION FIDELITY FACTOR 18"/>
    <property type="match status" value="1"/>
</dbReference>
<dbReference type="GO" id="GO:0003911">
    <property type="term" value="F:DNA ligase (NAD+) activity"/>
    <property type="evidence" value="ECO:0007669"/>
    <property type="project" value="UniProtKB-UniRule"/>
</dbReference>
<comment type="catalytic activity">
    <reaction evidence="9 10">
        <text>NAD(+) + (deoxyribonucleotide)n-3'-hydroxyl + 5'-phospho-(deoxyribonucleotide)m = (deoxyribonucleotide)n+m + AMP + beta-nicotinamide D-nucleotide.</text>
        <dbReference type="EC" id="6.5.1.2"/>
    </reaction>
</comment>
<evidence type="ECO:0000256" key="1">
    <source>
        <dbReference type="ARBA" id="ARBA00004067"/>
    </source>
</evidence>
<dbReference type="CDD" id="cd17748">
    <property type="entry name" value="BRCT_DNA_ligase_like"/>
    <property type="match status" value="1"/>
</dbReference>
<dbReference type="SMART" id="SM00532">
    <property type="entry name" value="LIGANc"/>
    <property type="match status" value="1"/>
</dbReference>
<feature type="binding site" evidence="10">
    <location>
        <position position="420"/>
    </location>
    <ligand>
        <name>Zn(2+)</name>
        <dbReference type="ChEBI" id="CHEBI:29105"/>
    </ligand>
</feature>
<comment type="similarity">
    <text evidence="10">Belongs to the NAD-dependent DNA ligase family. LigA subfamily.</text>
</comment>
<feature type="binding site" evidence="10">
    <location>
        <position position="327"/>
    </location>
    <ligand>
        <name>NAD(+)</name>
        <dbReference type="ChEBI" id="CHEBI:57540"/>
    </ligand>
</feature>
<keyword evidence="8 10" id="KW-0234">DNA repair</keyword>
<dbReference type="HAMAP" id="MF_01588">
    <property type="entry name" value="DNA_ligase_A"/>
    <property type="match status" value="1"/>
</dbReference>
<dbReference type="Pfam" id="PF00533">
    <property type="entry name" value="BRCT"/>
    <property type="match status" value="1"/>
</dbReference>
<dbReference type="InterPro" id="IPR012340">
    <property type="entry name" value="NA-bd_OB-fold"/>
</dbReference>
<feature type="binding site" evidence="10">
    <location>
        <position position="441"/>
    </location>
    <ligand>
        <name>Zn(2+)</name>
        <dbReference type="ChEBI" id="CHEBI:29105"/>
    </ligand>
</feature>
<evidence type="ECO:0000256" key="5">
    <source>
        <dbReference type="ARBA" id="ARBA00022763"/>
    </source>
</evidence>
<dbReference type="CDD" id="cd00114">
    <property type="entry name" value="LIGANc"/>
    <property type="match status" value="1"/>
</dbReference>
<feature type="active site" description="N6-AMP-lysine intermediate" evidence="10">
    <location>
        <position position="112"/>
    </location>
</feature>
<name>A0A9D9DZQ2_9SPIO</name>
<dbReference type="InterPro" id="IPR010994">
    <property type="entry name" value="RuvA_2-like"/>
</dbReference>
<keyword evidence="10" id="KW-0464">Manganese</keyword>
<evidence type="ECO:0000256" key="8">
    <source>
        <dbReference type="ARBA" id="ARBA00023204"/>
    </source>
</evidence>
<feature type="region of interest" description="Disordered" evidence="11">
    <location>
        <begin position="642"/>
        <end position="668"/>
    </location>
</feature>
<dbReference type="Gene3D" id="2.40.50.140">
    <property type="entry name" value="Nucleic acid-binding proteins"/>
    <property type="match status" value="1"/>
</dbReference>
<evidence type="ECO:0000256" key="3">
    <source>
        <dbReference type="ARBA" id="ARBA00022705"/>
    </source>
</evidence>
<protein>
    <recommendedName>
        <fullName evidence="10">DNA ligase</fullName>
        <ecNumber evidence="10">6.5.1.2</ecNumber>
    </recommendedName>
    <alternativeName>
        <fullName evidence="10">Polydeoxyribonucleotide synthase [NAD(+)]</fullName>
    </alternativeName>
</protein>
<feature type="binding site" evidence="10">
    <location>
        <begin position="80"/>
        <end position="81"/>
    </location>
    <ligand>
        <name>NAD(+)</name>
        <dbReference type="ChEBI" id="CHEBI:57540"/>
    </ligand>
</feature>
<dbReference type="Gene3D" id="1.10.150.20">
    <property type="entry name" value="5' to 3' exonuclease, C-terminal subdomain"/>
    <property type="match status" value="2"/>
</dbReference>
<dbReference type="EC" id="6.5.1.2" evidence="10"/>
<evidence type="ECO:0000256" key="7">
    <source>
        <dbReference type="ARBA" id="ARBA00023027"/>
    </source>
</evidence>
<feature type="binding site" evidence="10">
    <location>
        <position position="110"/>
    </location>
    <ligand>
        <name>NAD(+)</name>
        <dbReference type="ChEBI" id="CHEBI:57540"/>
    </ligand>
</feature>
<dbReference type="InterPro" id="IPR004150">
    <property type="entry name" value="NAD_DNA_ligase_OB"/>
</dbReference>
<dbReference type="Gene3D" id="3.30.470.30">
    <property type="entry name" value="DNA ligase/mRNA capping enzyme"/>
    <property type="match status" value="1"/>
</dbReference>
<feature type="binding site" evidence="10">
    <location>
        <position position="436"/>
    </location>
    <ligand>
        <name>Zn(2+)</name>
        <dbReference type="ChEBI" id="CHEBI:29105"/>
    </ligand>
</feature>
<dbReference type="InterPro" id="IPR013840">
    <property type="entry name" value="DNAligase_N"/>
</dbReference>
<dbReference type="GO" id="GO:0006281">
    <property type="term" value="P:DNA repair"/>
    <property type="evidence" value="ECO:0007669"/>
    <property type="project" value="UniProtKB-KW"/>
</dbReference>
<dbReference type="SUPFAM" id="SSF56091">
    <property type="entry name" value="DNA ligase/mRNA capping enzyme, catalytic domain"/>
    <property type="match status" value="1"/>
</dbReference>
<dbReference type="PIRSF" id="PIRSF001604">
    <property type="entry name" value="LigA"/>
    <property type="match status" value="1"/>
</dbReference>
<dbReference type="Pfam" id="PF03120">
    <property type="entry name" value="OB_DNA_ligase"/>
    <property type="match status" value="1"/>
</dbReference>
<dbReference type="SUPFAM" id="SSF47781">
    <property type="entry name" value="RuvA domain 2-like"/>
    <property type="match status" value="1"/>
</dbReference>
<dbReference type="Proteomes" id="UP000823615">
    <property type="component" value="Unassembled WGS sequence"/>
</dbReference>
<dbReference type="GO" id="GO:0006260">
    <property type="term" value="P:DNA replication"/>
    <property type="evidence" value="ECO:0007669"/>
    <property type="project" value="UniProtKB-KW"/>
</dbReference>
<dbReference type="AlphaFoldDB" id="A0A9D9DZQ2"/>
<dbReference type="GO" id="GO:0005829">
    <property type="term" value="C:cytosol"/>
    <property type="evidence" value="ECO:0007669"/>
    <property type="project" value="TreeGrafter"/>
</dbReference>
<dbReference type="Gene3D" id="1.10.287.610">
    <property type="entry name" value="Helix hairpin bin"/>
    <property type="match status" value="1"/>
</dbReference>
<evidence type="ECO:0000313" key="14">
    <source>
        <dbReference type="Proteomes" id="UP000823615"/>
    </source>
</evidence>
<organism evidence="13 14">
    <name type="scientific">Candidatus Ornithospirochaeta stercoripullorum</name>
    <dbReference type="NCBI Taxonomy" id="2840899"/>
    <lineage>
        <taxon>Bacteria</taxon>
        <taxon>Pseudomonadati</taxon>
        <taxon>Spirochaetota</taxon>
        <taxon>Spirochaetia</taxon>
        <taxon>Spirochaetales</taxon>
        <taxon>Spirochaetaceae</taxon>
        <taxon>Spirochaetaceae incertae sedis</taxon>
        <taxon>Candidatus Ornithospirochaeta</taxon>
    </lineage>
</organism>
<dbReference type="GO" id="GO:0046872">
    <property type="term" value="F:metal ion binding"/>
    <property type="evidence" value="ECO:0007669"/>
    <property type="project" value="UniProtKB-KW"/>
</dbReference>
<keyword evidence="7 10" id="KW-0520">NAD</keyword>
<dbReference type="NCBIfam" id="TIGR00575">
    <property type="entry name" value="dnlj"/>
    <property type="match status" value="1"/>
</dbReference>
<feature type="binding site" evidence="10">
    <location>
        <position position="423"/>
    </location>
    <ligand>
        <name>Zn(2+)</name>
        <dbReference type="ChEBI" id="CHEBI:29105"/>
    </ligand>
</feature>
<evidence type="ECO:0000259" key="12">
    <source>
        <dbReference type="PROSITE" id="PS50172"/>
    </source>
</evidence>
<feature type="domain" description="BRCT" evidence="12">
    <location>
        <begin position="608"/>
        <end position="689"/>
    </location>
</feature>
<evidence type="ECO:0000256" key="9">
    <source>
        <dbReference type="ARBA" id="ARBA00034005"/>
    </source>
</evidence>
<evidence type="ECO:0000256" key="10">
    <source>
        <dbReference type="HAMAP-Rule" id="MF_01588"/>
    </source>
</evidence>
<dbReference type="EMBL" id="JADIMT010000090">
    <property type="protein sequence ID" value="MBO8436832.1"/>
    <property type="molecule type" value="Genomic_DNA"/>
</dbReference>
<dbReference type="SUPFAM" id="SSF50249">
    <property type="entry name" value="Nucleic acid-binding proteins"/>
    <property type="match status" value="1"/>
</dbReference>
<feature type="binding site" evidence="10">
    <location>
        <position position="167"/>
    </location>
    <ligand>
        <name>NAD(+)</name>
        <dbReference type="ChEBI" id="CHEBI:57540"/>
    </ligand>
</feature>
<dbReference type="SUPFAM" id="SSF52113">
    <property type="entry name" value="BRCT domain"/>
    <property type="match status" value="1"/>
</dbReference>
<keyword evidence="6 10" id="KW-0862">Zinc</keyword>
<dbReference type="PANTHER" id="PTHR23389:SF9">
    <property type="entry name" value="DNA LIGASE"/>
    <property type="match status" value="1"/>
</dbReference>
<keyword evidence="5 10" id="KW-0227">DNA damage</keyword>
<dbReference type="Pfam" id="PF01653">
    <property type="entry name" value="DNA_ligase_aden"/>
    <property type="match status" value="1"/>
</dbReference>
<evidence type="ECO:0000313" key="13">
    <source>
        <dbReference type="EMBL" id="MBO8436832.1"/>
    </source>
</evidence>
<dbReference type="SMART" id="SM00292">
    <property type="entry name" value="BRCT"/>
    <property type="match status" value="1"/>
</dbReference>
<evidence type="ECO:0000256" key="6">
    <source>
        <dbReference type="ARBA" id="ARBA00022833"/>
    </source>
</evidence>
<dbReference type="InterPro" id="IPR036420">
    <property type="entry name" value="BRCT_dom_sf"/>
</dbReference>
<keyword evidence="3 10" id="KW-0235">DNA replication</keyword>
<feature type="binding site" evidence="10">
    <location>
        <position position="303"/>
    </location>
    <ligand>
        <name>NAD(+)</name>
        <dbReference type="ChEBI" id="CHEBI:57540"/>
    </ligand>
</feature>
<keyword evidence="4 10" id="KW-0479">Metal-binding</keyword>
<comment type="caution">
    <text evidence="13">The sequence shown here is derived from an EMBL/GenBank/DDBJ whole genome shotgun (WGS) entry which is preliminary data.</text>
</comment>
<reference evidence="13" key="1">
    <citation type="submission" date="2020-10" db="EMBL/GenBank/DDBJ databases">
        <authorList>
            <person name="Gilroy R."/>
        </authorList>
    </citation>
    <scope>NUCLEOTIDE SEQUENCE</scope>
    <source>
        <strain evidence="13">7293</strain>
    </source>
</reference>
<feature type="compositionally biased region" description="Polar residues" evidence="11">
    <location>
        <begin position="644"/>
        <end position="655"/>
    </location>
</feature>
<comment type="function">
    <text evidence="1 10">DNA ligase that catalyzes the formation of phosphodiester linkages between 5'-phosphoryl and 3'-hydroxyl groups in double-stranded DNA using NAD as a coenzyme and as the energy source for the reaction. It is essential for DNA replication and repair of damaged DNA.</text>
</comment>
<dbReference type="Pfam" id="PF14520">
    <property type="entry name" value="HHH_5"/>
    <property type="match status" value="2"/>
</dbReference>
<sequence>MGIKEEIDKLTEELKVYQDKYYKEGISLVSDNEYDRLTDKLIELEKEHPELQHPDSPTKRVGSDLTNDFPEVRHTIPVLSLDKAYSDEAVLDFFSRSIQKEGGALSFAAEEKIDGISMVLYYEKGMLVRAVTRGNGEIGNDVTPNIMTMRSVPLSLPEAVDIAVRGEVYLEKADFERLNASEPDESKRAANPRNLAAGTVRRQKSNEAARVPLTIFCYEGFWSDKSETPADHLHILSRLRDLGFRINPHLAFFDSDKQKAKKKLSDANLEGDAYGFDEIDEFIRKKTKERKNLPYEIDGLVFKINELDVREAFGYTEHHPRWAIAYKFEAPQAEAKLLDITVQVGRTGRITPVAEITPTKLGGSTIRRATLHNQEYIDELELAIGDTVSVSKRGDVIPAVENVTEKNEEGNTTYQMPADCPCCHSPIVQVGGLQYCQNYDCPDQAKGRISYFASADEMDIETLGPKTVELLYDAGILRNIEDIYTADFQQASGLPGLGEKSIELLQKGIKESVSRPFSTVLSALGAADIGKKSAEILVKNGFDSIDKIIDAAERQDVAAFASIPGFGLITGERIVKAFSSSSLRNTIEALKKAGVHMSASEDKNEDGDEAQIFAGQVWCITGSFHNFNPRSKALKEIEKRGGRTVSSVTGKTTHLLSGEGGGSKRAEAERLGVTIVDEKTFMELLGKGEEEPRDDESGQLFLL</sequence>
<evidence type="ECO:0000256" key="2">
    <source>
        <dbReference type="ARBA" id="ARBA00022598"/>
    </source>
</evidence>
<accession>A0A9D9DZQ2</accession>
<evidence type="ECO:0000256" key="4">
    <source>
        <dbReference type="ARBA" id="ARBA00022723"/>
    </source>
</evidence>
<gene>
    <name evidence="10 13" type="primary">ligA</name>
    <name evidence="13" type="ORF">IAA97_07640</name>
</gene>
<feature type="binding site" evidence="10">
    <location>
        <position position="133"/>
    </location>
    <ligand>
        <name>NAD(+)</name>
        <dbReference type="ChEBI" id="CHEBI:57540"/>
    </ligand>
</feature>
<keyword evidence="2 10" id="KW-0436">Ligase</keyword>